<reference evidence="2" key="1">
    <citation type="submission" date="2020-10" db="EMBL/GenBank/DDBJ databases">
        <authorList>
            <person name="Gilroy R."/>
        </authorList>
    </citation>
    <scope>NUCLEOTIDE SEQUENCE</scope>
    <source>
        <strain evidence="2">CHK176-22527</strain>
    </source>
</reference>
<dbReference type="AlphaFoldDB" id="A0A9D1KVJ7"/>
<protein>
    <submittedName>
        <fullName evidence="2">Uncharacterized protein</fullName>
    </submittedName>
</protein>
<accession>A0A9D1KVJ7</accession>
<sequence>MFEKLNSNLRKTILIIGAAVFIAKVIGSTDDCEKEQVKISEKEETDRFQEEEFDDIW</sequence>
<dbReference type="EMBL" id="DVLX01000028">
    <property type="protein sequence ID" value="HIT99155.1"/>
    <property type="molecule type" value="Genomic_DNA"/>
</dbReference>
<evidence type="ECO:0000313" key="3">
    <source>
        <dbReference type="Proteomes" id="UP000824159"/>
    </source>
</evidence>
<proteinExistence type="predicted"/>
<gene>
    <name evidence="2" type="ORF">IAD12_02745</name>
</gene>
<dbReference type="Proteomes" id="UP000824159">
    <property type="component" value="Unassembled WGS sequence"/>
</dbReference>
<name>A0A9D1KVJ7_9FIRM</name>
<comment type="caution">
    <text evidence="2">The sequence shown here is derived from an EMBL/GenBank/DDBJ whole genome shotgun (WGS) entry which is preliminary data.</text>
</comment>
<feature type="compositionally biased region" description="Basic and acidic residues" evidence="1">
    <location>
        <begin position="37"/>
        <end position="50"/>
    </location>
</feature>
<reference evidence="2" key="2">
    <citation type="journal article" date="2021" name="PeerJ">
        <title>Extensive microbial diversity within the chicken gut microbiome revealed by metagenomics and culture.</title>
        <authorList>
            <person name="Gilroy R."/>
            <person name="Ravi A."/>
            <person name="Getino M."/>
            <person name="Pursley I."/>
            <person name="Horton D.L."/>
            <person name="Alikhan N.F."/>
            <person name="Baker D."/>
            <person name="Gharbi K."/>
            <person name="Hall N."/>
            <person name="Watson M."/>
            <person name="Adriaenssens E.M."/>
            <person name="Foster-Nyarko E."/>
            <person name="Jarju S."/>
            <person name="Secka A."/>
            <person name="Antonio M."/>
            <person name="Oren A."/>
            <person name="Chaudhuri R.R."/>
            <person name="La Ragione R."/>
            <person name="Hildebrand F."/>
            <person name="Pallen M.J."/>
        </authorList>
    </citation>
    <scope>NUCLEOTIDE SEQUENCE</scope>
    <source>
        <strain evidence="2">CHK176-22527</strain>
    </source>
</reference>
<evidence type="ECO:0000256" key="1">
    <source>
        <dbReference type="SAM" id="MobiDB-lite"/>
    </source>
</evidence>
<feature type="region of interest" description="Disordered" evidence="1">
    <location>
        <begin position="37"/>
        <end position="57"/>
    </location>
</feature>
<evidence type="ECO:0000313" key="2">
    <source>
        <dbReference type="EMBL" id="HIT99155.1"/>
    </source>
</evidence>
<organism evidence="2 3">
    <name type="scientific">Candidatus Allocopromorpha excrementavium</name>
    <dbReference type="NCBI Taxonomy" id="2840741"/>
    <lineage>
        <taxon>Bacteria</taxon>
        <taxon>Bacillati</taxon>
        <taxon>Bacillota</taxon>
        <taxon>Clostridia</taxon>
        <taxon>Eubacteriales</taxon>
        <taxon>Eubacteriaceae</taxon>
        <taxon>Eubacteriaceae incertae sedis</taxon>
        <taxon>Candidatus Allocopromorpha</taxon>
    </lineage>
</organism>